<dbReference type="InterPro" id="IPR058644">
    <property type="entry name" value="Mtb12-like_C"/>
</dbReference>
<sequence>MKLVRMLAVVAGVVATVVTASVATADPGHFRITREVPTLADLNEQVRFLVETPASDEAKAANLEGGMNAVVVPRTVYNLGLFRAPKGWNEVTGPETHQGNEHTAILHSGSAGRPEITMRVSWKRVDGAWKLANSSLCEGVKTVGLPIPCTF</sequence>
<dbReference type="Proteomes" id="UP000019150">
    <property type="component" value="Chromosome"/>
</dbReference>
<accession>W5T906</accession>
<dbReference type="AlphaFoldDB" id="W5T906"/>
<evidence type="ECO:0000256" key="2">
    <source>
        <dbReference type="ARBA" id="ARBA00093774"/>
    </source>
</evidence>
<keyword evidence="6" id="KW-1185">Reference proteome</keyword>
<protein>
    <recommendedName>
        <fullName evidence="4">Low molecular weight antigen MTB12-like C-terminal domain-containing protein</fullName>
    </recommendedName>
</protein>
<comment type="similarity">
    <text evidence="2">Belongs to the MTB12 family.</text>
</comment>
<feature type="signal peptide" evidence="3">
    <location>
        <begin position="1"/>
        <end position="25"/>
    </location>
</feature>
<evidence type="ECO:0000259" key="4">
    <source>
        <dbReference type="Pfam" id="PF26580"/>
    </source>
</evidence>
<dbReference type="Pfam" id="PF26580">
    <property type="entry name" value="Mtb12_C"/>
    <property type="match status" value="1"/>
</dbReference>
<proteinExistence type="inferred from homology"/>
<dbReference type="KEGG" id="nno:NONO_c06310"/>
<dbReference type="RefSeq" id="WP_025346972.1">
    <property type="nucleotide sequence ID" value="NZ_CP006850.1"/>
</dbReference>
<dbReference type="EMBL" id="CP006850">
    <property type="protein sequence ID" value="AHH15443.1"/>
    <property type="molecule type" value="Genomic_DNA"/>
</dbReference>
<reference evidence="5 6" key="1">
    <citation type="journal article" date="2014" name="Appl. Environ. Microbiol.">
        <title>Insights into the Microbial Degradation of Rubber and Gutta-Percha by Analysis of the Complete Genome of Nocardia nova SH22a.</title>
        <authorList>
            <person name="Luo Q."/>
            <person name="Hiessl S."/>
            <person name="Poehlein A."/>
            <person name="Daniel R."/>
            <person name="Steinbuchel A."/>
        </authorList>
    </citation>
    <scope>NUCLEOTIDE SEQUENCE [LARGE SCALE GENOMIC DNA]</scope>
    <source>
        <strain evidence="5">SH22a</strain>
    </source>
</reference>
<evidence type="ECO:0000313" key="6">
    <source>
        <dbReference type="Proteomes" id="UP000019150"/>
    </source>
</evidence>
<evidence type="ECO:0000313" key="5">
    <source>
        <dbReference type="EMBL" id="AHH15443.1"/>
    </source>
</evidence>
<name>W5T906_9NOCA</name>
<feature type="domain" description="Low molecular weight antigen MTB12-like C-terminal" evidence="4">
    <location>
        <begin position="36"/>
        <end position="146"/>
    </location>
</feature>
<dbReference type="eggNOG" id="ENOG5031W3T">
    <property type="taxonomic scope" value="Bacteria"/>
</dbReference>
<dbReference type="OrthoDB" id="4375957at2"/>
<organism evidence="5 6">
    <name type="scientific">Nocardia nova SH22a</name>
    <dbReference type="NCBI Taxonomy" id="1415166"/>
    <lineage>
        <taxon>Bacteria</taxon>
        <taxon>Bacillati</taxon>
        <taxon>Actinomycetota</taxon>
        <taxon>Actinomycetes</taxon>
        <taxon>Mycobacteriales</taxon>
        <taxon>Nocardiaceae</taxon>
        <taxon>Nocardia</taxon>
    </lineage>
</organism>
<evidence type="ECO:0000256" key="1">
    <source>
        <dbReference type="ARBA" id="ARBA00022729"/>
    </source>
</evidence>
<gene>
    <name evidence="5" type="ORF">NONO_c06310</name>
</gene>
<evidence type="ECO:0000256" key="3">
    <source>
        <dbReference type="SAM" id="SignalP"/>
    </source>
</evidence>
<dbReference type="HOGENOM" id="CLU_123298_0_0_11"/>
<keyword evidence="1 3" id="KW-0732">Signal</keyword>
<dbReference type="STRING" id="1415166.NONO_c06310"/>
<feature type="chain" id="PRO_5004872034" description="Low molecular weight antigen MTB12-like C-terminal domain-containing protein" evidence="3">
    <location>
        <begin position="26"/>
        <end position="151"/>
    </location>
</feature>
<dbReference type="PATRIC" id="fig|1415166.3.peg.645"/>